<name>A0A6G0YK86_APHCR</name>
<dbReference type="AlphaFoldDB" id="A0A6G0YK86"/>
<organism evidence="1 2">
    <name type="scientific">Aphis craccivora</name>
    <name type="common">Cowpea aphid</name>
    <dbReference type="NCBI Taxonomy" id="307492"/>
    <lineage>
        <taxon>Eukaryota</taxon>
        <taxon>Metazoa</taxon>
        <taxon>Ecdysozoa</taxon>
        <taxon>Arthropoda</taxon>
        <taxon>Hexapoda</taxon>
        <taxon>Insecta</taxon>
        <taxon>Pterygota</taxon>
        <taxon>Neoptera</taxon>
        <taxon>Paraneoptera</taxon>
        <taxon>Hemiptera</taxon>
        <taxon>Sternorrhyncha</taxon>
        <taxon>Aphidomorpha</taxon>
        <taxon>Aphidoidea</taxon>
        <taxon>Aphididae</taxon>
        <taxon>Aphidini</taxon>
        <taxon>Aphis</taxon>
        <taxon>Aphis</taxon>
    </lineage>
</organism>
<evidence type="ECO:0000313" key="2">
    <source>
        <dbReference type="Proteomes" id="UP000478052"/>
    </source>
</evidence>
<dbReference type="Proteomes" id="UP000478052">
    <property type="component" value="Unassembled WGS sequence"/>
</dbReference>
<dbReference type="EMBL" id="VUJU01003628">
    <property type="protein sequence ID" value="KAF0757262.1"/>
    <property type="molecule type" value="Genomic_DNA"/>
</dbReference>
<keyword evidence="1" id="KW-0695">RNA-directed DNA polymerase</keyword>
<reference evidence="1 2" key="1">
    <citation type="submission" date="2019-08" db="EMBL/GenBank/DDBJ databases">
        <title>Whole genome of Aphis craccivora.</title>
        <authorList>
            <person name="Voronova N.V."/>
            <person name="Shulinski R.S."/>
            <person name="Bandarenka Y.V."/>
            <person name="Zhorov D.G."/>
            <person name="Warner D."/>
        </authorList>
    </citation>
    <scope>NUCLEOTIDE SEQUENCE [LARGE SCALE GENOMIC DNA]</scope>
    <source>
        <strain evidence="1">180601</strain>
        <tissue evidence="1">Whole Body</tissue>
    </source>
</reference>
<evidence type="ECO:0000313" key="1">
    <source>
        <dbReference type="EMBL" id="KAF0757262.1"/>
    </source>
</evidence>
<comment type="caution">
    <text evidence="1">The sequence shown here is derived from an EMBL/GenBank/DDBJ whole genome shotgun (WGS) entry which is preliminary data.</text>
</comment>
<keyword evidence="2" id="KW-1185">Reference proteome</keyword>
<dbReference type="OrthoDB" id="6630711at2759"/>
<accession>A0A6G0YK86</accession>
<gene>
    <name evidence="1" type="ORF">FWK35_00012965</name>
</gene>
<keyword evidence="1" id="KW-0548">Nucleotidyltransferase</keyword>
<keyword evidence="1" id="KW-0808">Transferase</keyword>
<sequence length="79" mass="9637">MEWNNHYDQSFDFILRWSEHVQQIKNKMRSLTVLFYKIRFLDNSTIRQLYMTLCNSILLYGQHVGEALTEHTHYILSKK</sequence>
<protein>
    <submittedName>
        <fullName evidence="1">RNA-directed DNA polymerase from mobile element jockey</fullName>
    </submittedName>
</protein>
<dbReference type="GO" id="GO:0003964">
    <property type="term" value="F:RNA-directed DNA polymerase activity"/>
    <property type="evidence" value="ECO:0007669"/>
    <property type="project" value="UniProtKB-KW"/>
</dbReference>
<proteinExistence type="predicted"/>